<keyword evidence="8 9" id="KW-0472">Membrane</keyword>
<keyword evidence="5 9" id="KW-0812">Transmembrane</keyword>
<feature type="transmembrane region" description="Helical" evidence="9">
    <location>
        <begin position="161"/>
        <end position="180"/>
    </location>
</feature>
<keyword evidence="7 9" id="KW-1133">Transmembrane helix</keyword>
<dbReference type="AlphaFoldDB" id="A0A445BW89"/>
<keyword evidence="6" id="KW-0809">Transit peptide</keyword>
<evidence type="ECO:0000313" key="11">
    <source>
        <dbReference type="Proteomes" id="UP000289738"/>
    </source>
</evidence>
<evidence type="ECO:0000256" key="3">
    <source>
        <dbReference type="ARBA" id="ARBA00022528"/>
    </source>
</evidence>
<dbReference type="STRING" id="3818.A0A445BW89"/>
<dbReference type="GO" id="GO:0009706">
    <property type="term" value="C:chloroplast inner membrane"/>
    <property type="evidence" value="ECO:0007669"/>
    <property type="project" value="TreeGrafter"/>
</dbReference>
<evidence type="ECO:0000256" key="7">
    <source>
        <dbReference type="ARBA" id="ARBA00022989"/>
    </source>
</evidence>
<keyword evidence="11" id="KW-1185">Reference proteome</keyword>
<dbReference type="GO" id="GO:0099402">
    <property type="term" value="P:plant organ development"/>
    <property type="evidence" value="ECO:0007669"/>
    <property type="project" value="TreeGrafter"/>
</dbReference>
<evidence type="ECO:0000256" key="9">
    <source>
        <dbReference type="SAM" id="Phobius"/>
    </source>
</evidence>
<organism evidence="10 11">
    <name type="scientific">Arachis hypogaea</name>
    <name type="common">Peanut</name>
    <dbReference type="NCBI Taxonomy" id="3818"/>
    <lineage>
        <taxon>Eukaryota</taxon>
        <taxon>Viridiplantae</taxon>
        <taxon>Streptophyta</taxon>
        <taxon>Embryophyta</taxon>
        <taxon>Tracheophyta</taxon>
        <taxon>Spermatophyta</taxon>
        <taxon>Magnoliopsida</taxon>
        <taxon>eudicotyledons</taxon>
        <taxon>Gunneridae</taxon>
        <taxon>Pentapetalae</taxon>
        <taxon>rosids</taxon>
        <taxon>fabids</taxon>
        <taxon>Fabales</taxon>
        <taxon>Fabaceae</taxon>
        <taxon>Papilionoideae</taxon>
        <taxon>50 kb inversion clade</taxon>
        <taxon>dalbergioids sensu lato</taxon>
        <taxon>Dalbergieae</taxon>
        <taxon>Pterocarpus clade</taxon>
        <taxon>Arachis</taxon>
    </lineage>
</organism>
<accession>A0A445BW89</accession>
<reference evidence="10 11" key="1">
    <citation type="submission" date="2019-01" db="EMBL/GenBank/DDBJ databases">
        <title>Sequencing of cultivated peanut Arachis hypogaea provides insights into genome evolution and oil improvement.</title>
        <authorList>
            <person name="Chen X."/>
        </authorList>
    </citation>
    <scope>NUCLEOTIDE SEQUENCE [LARGE SCALE GENOMIC DNA]</scope>
    <source>
        <strain evidence="11">cv. Fuhuasheng</strain>
        <tissue evidence="10">Leaves</tissue>
    </source>
</reference>
<evidence type="ECO:0000256" key="2">
    <source>
        <dbReference type="ARBA" id="ARBA00010793"/>
    </source>
</evidence>
<evidence type="ECO:0000256" key="5">
    <source>
        <dbReference type="ARBA" id="ARBA00022692"/>
    </source>
</evidence>
<comment type="subcellular location">
    <subcellularLocation>
        <location evidence="1">Plastid</location>
        <location evidence="1">Chloroplast membrane</location>
        <topology evidence="1">Multi-pass membrane protein</topology>
    </subcellularLocation>
</comment>
<protein>
    <submittedName>
        <fullName evidence="10">Uncharacterized protein</fullName>
    </submittedName>
</protein>
<keyword evidence="4" id="KW-0934">Plastid</keyword>
<comment type="caution">
    <text evidence="10">The sequence shown here is derived from an EMBL/GenBank/DDBJ whole genome shotgun (WGS) entry which is preliminary data.</text>
</comment>
<dbReference type="InterPro" id="IPR021825">
    <property type="entry name" value="RETICULATA-related"/>
</dbReference>
<evidence type="ECO:0000256" key="8">
    <source>
        <dbReference type="ARBA" id="ARBA00023136"/>
    </source>
</evidence>
<comment type="similarity">
    <text evidence="2">Belongs to the RETICULATA family.</text>
</comment>
<evidence type="ECO:0000256" key="4">
    <source>
        <dbReference type="ARBA" id="ARBA00022640"/>
    </source>
</evidence>
<keyword evidence="3" id="KW-0150">Chloroplast</keyword>
<evidence type="ECO:0000256" key="6">
    <source>
        <dbReference type="ARBA" id="ARBA00022946"/>
    </source>
</evidence>
<evidence type="ECO:0000256" key="1">
    <source>
        <dbReference type="ARBA" id="ARBA00004508"/>
    </source>
</evidence>
<proteinExistence type="inferred from homology"/>
<dbReference type="Pfam" id="PF11891">
    <property type="entry name" value="RETICULATA-like"/>
    <property type="match status" value="1"/>
</dbReference>
<sequence>MAMAALSSPFALSNSHYYNNRNYTFKASYLKQRTTLLPVLHHRDRTFRIRCTSDTGAALLLNFEAVMKECNARGVQLPLDMVDAAKITGIRQLFLHRYFQLQDSNLVMSFLMKHIPMLRTRMLADPSFLFKLGTEVFIDILCTLVAEYLQRREDFWNEIHLVIGDIVVGIIPLVIVVTNLSPIARFGNYSYDSQGLLGGIQHTIASLPGSVFEAERPGCKFTLKQRIATYFIKGALQGIMAFLSALIGQGFLNVIMMNSKRHKPCLKKTAVLWGIFAAVSSNTRYQIINGLELLFEASVIGKNPNIAKFFSFIVRFINNIIGGMQFVEWAKWSGVH</sequence>
<dbReference type="PANTHER" id="PTHR31038">
    <property type="entry name" value="EXPRESSED PROTEIN-RELATED"/>
    <property type="match status" value="1"/>
</dbReference>
<evidence type="ECO:0000313" key="10">
    <source>
        <dbReference type="EMBL" id="RYR42989.1"/>
    </source>
</evidence>
<dbReference type="Gramene" id="arahy.Tifrunner.gnm2.ann2.Ah08g184600.1">
    <property type="protein sequence ID" value="arahy.Tifrunner.gnm2.ann2.Ah08g184600.1-CDS"/>
    <property type="gene ID" value="arahy.Tifrunner.gnm2.ann2.Ah08g184600"/>
</dbReference>
<dbReference type="PANTHER" id="PTHR31038:SF18">
    <property type="entry name" value="PROTEIN RETICULATA-RELATED 1, CHLOROPLASTIC"/>
    <property type="match status" value="1"/>
</dbReference>
<feature type="transmembrane region" description="Helical" evidence="9">
    <location>
        <begin position="230"/>
        <end position="252"/>
    </location>
</feature>
<dbReference type="EMBL" id="SDMP01000008">
    <property type="protein sequence ID" value="RYR42989.1"/>
    <property type="molecule type" value="Genomic_DNA"/>
</dbReference>
<dbReference type="OrthoDB" id="205639at2759"/>
<feature type="transmembrane region" description="Helical" evidence="9">
    <location>
        <begin position="128"/>
        <end position="149"/>
    </location>
</feature>
<dbReference type="Proteomes" id="UP000289738">
    <property type="component" value="Chromosome A08"/>
</dbReference>
<name>A0A445BW89_ARAHY</name>
<gene>
    <name evidence="10" type="ORF">Ahy_A08g039417</name>
</gene>